<keyword evidence="3" id="KW-1185">Reference proteome</keyword>
<organism evidence="2 3">
    <name type="scientific">Dichomitus squalens</name>
    <dbReference type="NCBI Taxonomy" id="114155"/>
    <lineage>
        <taxon>Eukaryota</taxon>
        <taxon>Fungi</taxon>
        <taxon>Dikarya</taxon>
        <taxon>Basidiomycota</taxon>
        <taxon>Agaricomycotina</taxon>
        <taxon>Agaricomycetes</taxon>
        <taxon>Polyporales</taxon>
        <taxon>Polyporaceae</taxon>
        <taxon>Dichomitus</taxon>
    </lineage>
</organism>
<gene>
    <name evidence="2" type="ORF">BD310DRAFT_434084</name>
</gene>
<evidence type="ECO:0000313" key="2">
    <source>
        <dbReference type="EMBL" id="TBU58971.1"/>
    </source>
</evidence>
<feature type="region of interest" description="Disordered" evidence="1">
    <location>
        <begin position="108"/>
        <end position="138"/>
    </location>
</feature>
<reference evidence="2 3" key="1">
    <citation type="submission" date="2019-01" db="EMBL/GenBank/DDBJ databases">
        <title>Draft genome sequences of three monokaryotic isolates of the white-rot basidiomycete fungus Dichomitus squalens.</title>
        <authorList>
            <consortium name="DOE Joint Genome Institute"/>
            <person name="Lopez S.C."/>
            <person name="Andreopoulos B."/>
            <person name="Pangilinan J."/>
            <person name="Lipzen A."/>
            <person name="Riley R."/>
            <person name="Ahrendt S."/>
            <person name="Ng V."/>
            <person name="Barry K."/>
            <person name="Daum C."/>
            <person name="Grigoriev I.V."/>
            <person name="Hilden K.S."/>
            <person name="Makela M.R."/>
            <person name="de Vries R.P."/>
        </authorList>
    </citation>
    <scope>NUCLEOTIDE SEQUENCE [LARGE SCALE GENOMIC DNA]</scope>
    <source>
        <strain evidence="2 3">CBS 464.89</strain>
    </source>
</reference>
<protein>
    <submittedName>
        <fullName evidence="2">Uncharacterized protein</fullName>
    </submittedName>
</protein>
<dbReference type="EMBL" id="ML145118">
    <property type="protein sequence ID" value="TBU58971.1"/>
    <property type="molecule type" value="Genomic_DNA"/>
</dbReference>
<feature type="region of interest" description="Disordered" evidence="1">
    <location>
        <begin position="1"/>
        <end position="21"/>
    </location>
</feature>
<name>A0A4Q9PWJ2_9APHY</name>
<evidence type="ECO:0000313" key="3">
    <source>
        <dbReference type="Proteomes" id="UP000292082"/>
    </source>
</evidence>
<accession>A0A4Q9PWJ2</accession>
<sequence length="160" mass="18208">MLEQRSQEYEGSSIDAPSPSFGKSLTCTRDIAPPLITLPLYPPASTYGRLTTTIGREQISDGNLTVNHCLEVRLMTVLDNLVIPWSAPQRVDVRRRWKRARHTMISRKRQRRKRIGRAVGGQGGRRALPAREAHPCGEEAQLSKRRRLRRRLSVRCQGIT</sequence>
<evidence type="ECO:0000256" key="1">
    <source>
        <dbReference type="SAM" id="MobiDB-lite"/>
    </source>
</evidence>
<dbReference type="Proteomes" id="UP000292082">
    <property type="component" value="Unassembled WGS sequence"/>
</dbReference>
<proteinExistence type="predicted"/>
<dbReference type="AlphaFoldDB" id="A0A4Q9PWJ2"/>